<dbReference type="PANTHER" id="PTHR34676:SF27">
    <property type="entry name" value="ASPARTYL-TRNA SYNTHETASE"/>
    <property type="match status" value="1"/>
</dbReference>
<dbReference type="Proteomes" id="UP000075243">
    <property type="component" value="Chromosome 9"/>
</dbReference>
<dbReference type="Gramene" id="C.cajan_22324.t">
    <property type="protein sequence ID" value="C.cajan_22324.t.cds1"/>
    <property type="gene ID" value="C.cajan_22324"/>
</dbReference>
<name>A0A151T0J8_CAJCA</name>
<sequence length="122" mass="14503">MWDVIRITHEGTKDVRLIRAITLQRHYELFSMKENESIDKMFGRFQTILNGLKSLRFKFSKPHNNLNILDNLPKIWEPKAIAISKAHDLKVLTFYELLRALRVHEFHLNSRDHPKTNDIIVL</sequence>
<organism evidence="1 2">
    <name type="scientific">Cajanus cajan</name>
    <name type="common">Pigeon pea</name>
    <name type="synonym">Cajanus indicus</name>
    <dbReference type="NCBI Taxonomy" id="3821"/>
    <lineage>
        <taxon>Eukaryota</taxon>
        <taxon>Viridiplantae</taxon>
        <taxon>Streptophyta</taxon>
        <taxon>Embryophyta</taxon>
        <taxon>Tracheophyta</taxon>
        <taxon>Spermatophyta</taxon>
        <taxon>Magnoliopsida</taxon>
        <taxon>eudicotyledons</taxon>
        <taxon>Gunneridae</taxon>
        <taxon>Pentapetalae</taxon>
        <taxon>rosids</taxon>
        <taxon>fabids</taxon>
        <taxon>Fabales</taxon>
        <taxon>Fabaceae</taxon>
        <taxon>Papilionoideae</taxon>
        <taxon>50 kb inversion clade</taxon>
        <taxon>NPAAA clade</taxon>
        <taxon>indigoferoid/millettioid clade</taxon>
        <taxon>Phaseoleae</taxon>
        <taxon>Cajanus</taxon>
    </lineage>
</organism>
<keyword evidence="2" id="KW-1185">Reference proteome</keyword>
<evidence type="ECO:0008006" key="3">
    <source>
        <dbReference type="Google" id="ProtNLM"/>
    </source>
</evidence>
<reference evidence="1 2" key="1">
    <citation type="journal article" date="2012" name="Nat. Biotechnol.">
        <title>Draft genome sequence of pigeonpea (Cajanus cajan), an orphan legume crop of resource-poor farmers.</title>
        <authorList>
            <person name="Varshney R.K."/>
            <person name="Chen W."/>
            <person name="Li Y."/>
            <person name="Bharti A.K."/>
            <person name="Saxena R.K."/>
            <person name="Schlueter J.A."/>
            <person name="Donoghue M.T."/>
            <person name="Azam S."/>
            <person name="Fan G."/>
            <person name="Whaley A.M."/>
            <person name="Farmer A.D."/>
            <person name="Sheridan J."/>
            <person name="Iwata A."/>
            <person name="Tuteja R."/>
            <person name="Penmetsa R.V."/>
            <person name="Wu W."/>
            <person name="Upadhyaya H.D."/>
            <person name="Yang S.P."/>
            <person name="Shah T."/>
            <person name="Saxena K.B."/>
            <person name="Michael T."/>
            <person name="McCombie W.R."/>
            <person name="Yang B."/>
            <person name="Zhang G."/>
            <person name="Yang H."/>
            <person name="Wang J."/>
            <person name="Spillane C."/>
            <person name="Cook D.R."/>
            <person name="May G.D."/>
            <person name="Xu X."/>
            <person name="Jackson S.A."/>
        </authorList>
    </citation>
    <scope>NUCLEOTIDE SEQUENCE [LARGE SCALE GENOMIC DNA]</scope>
    <source>
        <strain evidence="2">cv. Asha</strain>
    </source>
</reference>
<protein>
    <recommendedName>
        <fullName evidence="3">UBN2 domain-containing protein</fullName>
    </recommendedName>
</protein>
<dbReference type="AlphaFoldDB" id="A0A151T0J8"/>
<accession>A0A151T0J8</accession>
<proteinExistence type="predicted"/>
<dbReference type="OMA" id="MEMYIES"/>
<dbReference type="PANTHER" id="PTHR34676">
    <property type="entry name" value="DUF4219 DOMAIN-CONTAINING PROTEIN-RELATED"/>
    <property type="match status" value="1"/>
</dbReference>
<evidence type="ECO:0000313" key="1">
    <source>
        <dbReference type="EMBL" id="KYP60575.1"/>
    </source>
</evidence>
<gene>
    <name evidence="1" type="ORF">KK1_022982</name>
</gene>
<evidence type="ECO:0000313" key="2">
    <source>
        <dbReference type="Proteomes" id="UP000075243"/>
    </source>
</evidence>
<dbReference type="Pfam" id="PF14223">
    <property type="entry name" value="Retrotran_gag_2"/>
    <property type="match status" value="1"/>
</dbReference>
<dbReference type="EMBL" id="CM003611">
    <property type="protein sequence ID" value="KYP60575.1"/>
    <property type="molecule type" value="Genomic_DNA"/>
</dbReference>